<dbReference type="PANTHER" id="PTHR30086">
    <property type="entry name" value="ARGININE EXPORTER PROTEIN ARGO"/>
    <property type="match status" value="1"/>
</dbReference>
<evidence type="ECO:0000256" key="5">
    <source>
        <dbReference type="ARBA" id="ARBA00023136"/>
    </source>
</evidence>
<keyword evidence="2" id="KW-1003">Cell membrane</keyword>
<evidence type="ECO:0000256" key="1">
    <source>
        <dbReference type="ARBA" id="ARBA00004651"/>
    </source>
</evidence>
<feature type="transmembrane region" description="Helical" evidence="6">
    <location>
        <begin position="67"/>
        <end position="88"/>
    </location>
</feature>
<evidence type="ECO:0000256" key="6">
    <source>
        <dbReference type="SAM" id="Phobius"/>
    </source>
</evidence>
<evidence type="ECO:0000313" key="7">
    <source>
        <dbReference type="EMBL" id="MFD1880386.1"/>
    </source>
</evidence>
<keyword evidence="8" id="KW-1185">Reference proteome</keyword>
<keyword evidence="3 6" id="KW-0812">Transmembrane</keyword>
<evidence type="ECO:0000256" key="3">
    <source>
        <dbReference type="ARBA" id="ARBA00022692"/>
    </source>
</evidence>
<organism evidence="7 8">
    <name type="scientific">Paracoccus pacificus</name>
    <dbReference type="NCBI Taxonomy" id="1463598"/>
    <lineage>
        <taxon>Bacteria</taxon>
        <taxon>Pseudomonadati</taxon>
        <taxon>Pseudomonadota</taxon>
        <taxon>Alphaproteobacteria</taxon>
        <taxon>Rhodobacterales</taxon>
        <taxon>Paracoccaceae</taxon>
        <taxon>Paracoccus</taxon>
    </lineage>
</organism>
<comment type="caution">
    <text evidence="7">The sequence shown here is derived from an EMBL/GenBank/DDBJ whole genome shotgun (WGS) entry which is preliminary data.</text>
</comment>
<gene>
    <name evidence="7" type="ORF">ACFSCT_01490</name>
</gene>
<dbReference type="Proteomes" id="UP001597213">
    <property type="component" value="Unassembled WGS sequence"/>
</dbReference>
<name>A0ABW4R2E6_9RHOB</name>
<evidence type="ECO:0000313" key="8">
    <source>
        <dbReference type="Proteomes" id="UP001597213"/>
    </source>
</evidence>
<dbReference type="Pfam" id="PF01810">
    <property type="entry name" value="LysE"/>
    <property type="match status" value="1"/>
</dbReference>
<evidence type="ECO:0000256" key="4">
    <source>
        <dbReference type="ARBA" id="ARBA00022989"/>
    </source>
</evidence>
<keyword evidence="5 6" id="KW-0472">Membrane</keyword>
<proteinExistence type="predicted"/>
<keyword evidence="4 6" id="KW-1133">Transmembrane helix</keyword>
<dbReference type="PANTHER" id="PTHR30086:SF19">
    <property type="entry name" value="THREONINE EFFLUX PROTEIN"/>
    <property type="match status" value="1"/>
</dbReference>
<dbReference type="InterPro" id="IPR001123">
    <property type="entry name" value="LeuE-type"/>
</dbReference>
<dbReference type="RefSeq" id="WP_379139537.1">
    <property type="nucleotide sequence ID" value="NZ_JBHUEN010000005.1"/>
</dbReference>
<comment type="subcellular location">
    <subcellularLocation>
        <location evidence="1">Cell membrane</location>
        <topology evidence="1">Multi-pass membrane protein</topology>
    </subcellularLocation>
</comment>
<dbReference type="EMBL" id="JBHUEN010000005">
    <property type="protein sequence ID" value="MFD1880386.1"/>
    <property type="molecule type" value="Genomic_DNA"/>
</dbReference>
<protein>
    <submittedName>
        <fullName evidence="7">LysE family translocator</fullName>
    </submittedName>
</protein>
<feature type="transmembrane region" description="Helical" evidence="6">
    <location>
        <begin position="178"/>
        <end position="197"/>
    </location>
</feature>
<feature type="transmembrane region" description="Helical" evidence="6">
    <location>
        <begin position="144"/>
        <end position="166"/>
    </location>
</feature>
<feature type="transmembrane region" description="Helical" evidence="6">
    <location>
        <begin position="6"/>
        <end position="27"/>
    </location>
</feature>
<sequence>MTLDQAGLFILTLAMAILAPGPAIIAATQTAFARGREAALPYGLGLAVGASLWCLFALLGLTVLFSLVPAIFIALKVLGGLYLLWFAWRLWRDAPEPMPDAASGRRSFWGGIALNLSNPKPALFYSAVILSIFPGQLGHGAQAAIYGVALATELSLYASVVLVMSLPFMRARYAAAKLWIDRVASGLMAALGLSLIIRH</sequence>
<reference evidence="8" key="1">
    <citation type="journal article" date="2019" name="Int. J. Syst. Evol. Microbiol.">
        <title>The Global Catalogue of Microorganisms (GCM) 10K type strain sequencing project: providing services to taxonomists for standard genome sequencing and annotation.</title>
        <authorList>
            <consortium name="The Broad Institute Genomics Platform"/>
            <consortium name="The Broad Institute Genome Sequencing Center for Infectious Disease"/>
            <person name="Wu L."/>
            <person name="Ma J."/>
        </authorList>
    </citation>
    <scope>NUCLEOTIDE SEQUENCE [LARGE SCALE GENOMIC DNA]</scope>
    <source>
        <strain evidence="8">CCUG 56029</strain>
    </source>
</reference>
<evidence type="ECO:0000256" key="2">
    <source>
        <dbReference type="ARBA" id="ARBA00022475"/>
    </source>
</evidence>
<feature type="transmembrane region" description="Helical" evidence="6">
    <location>
        <begin position="39"/>
        <end position="61"/>
    </location>
</feature>
<accession>A0ABW4R2E6</accession>